<gene>
    <name evidence="3" type="ORF">IX84_10410</name>
</gene>
<dbReference type="RefSeq" id="WP_044219536.1">
    <property type="nucleotide sequence ID" value="NZ_JBKAGJ010000007.1"/>
</dbReference>
<dbReference type="InterPro" id="IPR050101">
    <property type="entry name" value="CinA"/>
</dbReference>
<dbReference type="HAMAP" id="MF_00226_B">
    <property type="entry name" value="CinA_B"/>
    <property type="match status" value="1"/>
</dbReference>
<dbReference type="InterPro" id="IPR041424">
    <property type="entry name" value="CinA_KH"/>
</dbReference>
<dbReference type="AlphaFoldDB" id="A0A098SAW3"/>
<name>A0A098SAW3_9BACT</name>
<dbReference type="NCBIfam" id="TIGR00199">
    <property type="entry name" value="PncC_domain"/>
    <property type="match status" value="1"/>
</dbReference>
<dbReference type="PANTHER" id="PTHR13939:SF0">
    <property type="entry name" value="NMN AMIDOHYDROLASE-LIKE PROTEIN YFAY"/>
    <property type="match status" value="1"/>
</dbReference>
<reference evidence="3 4" key="1">
    <citation type="journal article" date="2014" name="Int. J. Syst. Evol. Microbiol.">
        <title>Phaeodactylibacter xiamenensis gen. nov., sp. nov., a member of the family Saprospiraceae isolated from the marine alga Phaeodactylum tricornutum.</title>
        <authorList>
            <person name="Chen Z.Jr."/>
            <person name="Lei X."/>
            <person name="Lai Q."/>
            <person name="Li Y."/>
            <person name="Zhang B."/>
            <person name="Zhang J."/>
            <person name="Zhang H."/>
            <person name="Yang L."/>
            <person name="Zheng W."/>
            <person name="Tian Y."/>
            <person name="Yu Z."/>
            <person name="Xu H.Jr."/>
            <person name="Zheng T."/>
        </authorList>
    </citation>
    <scope>NUCLEOTIDE SEQUENCE [LARGE SCALE GENOMIC DNA]</scope>
    <source>
        <strain evidence="3 4">KD52</strain>
    </source>
</reference>
<keyword evidence="4" id="KW-1185">Reference proteome</keyword>
<proteinExistence type="inferred from homology"/>
<sequence length="421" mass="46253">MKVYLITIGDEILIGQIVDTNSAWMGQQLNLNGAHITGIMTVSDEAESIVQALEQGLRFADVILMTGGLGPTKDDVTKKVLAEFTGGRLSFHEPTYRRIERFFKQLGRQPTEAHRLQSYMPDNATLLTNPMGTAPGMWFEVDGKVIVSMPGVPYEMKALMQKEVLPRLKAQYPLERIAHRTLLTAGEGESRIAERIADLEDALPPHIKLAYLPNLGRVRLRLSSRGSQSDQYQDELEQWANRFKERVEDLLFGEEEDRLEAVVGQMLKARGLWLSTAESCTGGYLSHLITSIPGSSAYFLGGIVAYSNIVKQEKLGVRTATLETDGAVSEATVREMVAGTLQHFGGDIAVAVSGIAGPGGGTPEKPVGTIWLAVGDHNMTEAYLLKAGKDREKNIEYTGAHALNFIRRFLKKHYPASLANG</sequence>
<dbReference type="Gene3D" id="3.90.950.20">
    <property type="entry name" value="CinA-like"/>
    <property type="match status" value="1"/>
</dbReference>
<evidence type="ECO:0000259" key="2">
    <source>
        <dbReference type="SMART" id="SM00852"/>
    </source>
</evidence>
<comment type="similarity">
    <text evidence="1">Belongs to the CinA family.</text>
</comment>
<evidence type="ECO:0000313" key="4">
    <source>
        <dbReference type="Proteomes" id="UP000029736"/>
    </source>
</evidence>
<dbReference type="SUPFAM" id="SSF142433">
    <property type="entry name" value="CinA-like"/>
    <property type="match status" value="1"/>
</dbReference>
<feature type="domain" description="MoaB/Mog" evidence="2">
    <location>
        <begin position="4"/>
        <end position="171"/>
    </location>
</feature>
<dbReference type="STRING" id="1524460.IX84_10410"/>
<dbReference type="Gene3D" id="3.40.980.10">
    <property type="entry name" value="MoaB/Mog-like domain"/>
    <property type="match status" value="1"/>
</dbReference>
<dbReference type="Pfam" id="PF00994">
    <property type="entry name" value="MoCF_biosynth"/>
    <property type="match status" value="1"/>
</dbReference>
<dbReference type="NCBIfam" id="TIGR00177">
    <property type="entry name" value="molyb_syn"/>
    <property type="match status" value="1"/>
</dbReference>
<evidence type="ECO:0000313" key="3">
    <source>
        <dbReference type="EMBL" id="KGE88217.1"/>
    </source>
</evidence>
<dbReference type="SUPFAM" id="SSF53218">
    <property type="entry name" value="Molybdenum cofactor biosynthesis proteins"/>
    <property type="match status" value="1"/>
</dbReference>
<dbReference type="InterPro" id="IPR001453">
    <property type="entry name" value="MoaB/Mog_dom"/>
</dbReference>
<dbReference type="SMART" id="SM00852">
    <property type="entry name" value="MoCF_biosynth"/>
    <property type="match status" value="1"/>
</dbReference>
<protein>
    <recommendedName>
        <fullName evidence="1">CinA-like protein</fullName>
    </recommendedName>
</protein>
<dbReference type="InterPro" id="IPR008135">
    <property type="entry name" value="Competence-induced_CinA"/>
</dbReference>
<dbReference type="OrthoDB" id="9801454at2"/>
<dbReference type="InterPro" id="IPR008136">
    <property type="entry name" value="CinA_C"/>
</dbReference>
<dbReference type="InterPro" id="IPR036425">
    <property type="entry name" value="MoaB/Mog-like_dom_sf"/>
</dbReference>
<dbReference type="Proteomes" id="UP000029736">
    <property type="component" value="Unassembled WGS sequence"/>
</dbReference>
<dbReference type="NCBIfam" id="TIGR00200">
    <property type="entry name" value="cinA_nterm"/>
    <property type="match status" value="1"/>
</dbReference>
<accession>A0A098SAW3</accession>
<dbReference type="PANTHER" id="PTHR13939">
    <property type="entry name" value="NICOTINAMIDE-NUCLEOTIDE AMIDOHYDROLASE PNCC"/>
    <property type="match status" value="1"/>
</dbReference>
<dbReference type="CDD" id="cd00885">
    <property type="entry name" value="cinA"/>
    <property type="match status" value="1"/>
</dbReference>
<dbReference type="InterPro" id="IPR036653">
    <property type="entry name" value="CinA-like_C"/>
</dbReference>
<organism evidence="3 4">
    <name type="scientific">Phaeodactylibacter xiamenensis</name>
    <dbReference type="NCBI Taxonomy" id="1524460"/>
    <lineage>
        <taxon>Bacteria</taxon>
        <taxon>Pseudomonadati</taxon>
        <taxon>Bacteroidota</taxon>
        <taxon>Saprospiria</taxon>
        <taxon>Saprospirales</taxon>
        <taxon>Haliscomenobacteraceae</taxon>
        <taxon>Phaeodactylibacter</taxon>
    </lineage>
</organism>
<dbReference type="Gene3D" id="3.30.70.2860">
    <property type="match status" value="1"/>
</dbReference>
<dbReference type="NCBIfam" id="NF001813">
    <property type="entry name" value="PRK00549.1"/>
    <property type="match status" value="1"/>
</dbReference>
<dbReference type="EMBL" id="JPOS01000020">
    <property type="protein sequence ID" value="KGE88217.1"/>
    <property type="molecule type" value="Genomic_DNA"/>
</dbReference>
<dbReference type="PIRSF" id="PIRSF006728">
    <property type="entry name" value="CinA"/>
    <property type="match status" value="1"/>
</dbReference>
<dbReference type="Pfam" id="PF02464">
    <property type="entry name" value="CinA"/>
    <property type="match status" value="1"/>
</dbReference>
<dbReference type="Pfam" id="PF18146">
    <property type="entry name" value="CinA_KH"/>
    <property type="match status" value="1"/>
</dbReference>
<evidence type="ECO:0000256" key="1">
    <source>
        <dbReference type="HAMAP-Rule" id="MF_00226"/>
    </source>
</evidence>
<comment type="caution">
    <text evidence="3">The sequence shown here is derived from an EMBL/GenBank/DDBJ whole genome shotgun (WGS) entry which is preliminary data.</text>
</comment>